<feature type="non-terminal residue" evidence="3">
    <location>
        <position position="4267"/>
    </location>
</feature>
<feature type="compositionally biased region" description="Basic residues" evidence="1">
    <location>
        <begin position="2613"/>
        <end position="2624"/>
    </location>
</feature>
<proteinExistence type="predicted"/>
<dbReference type="CDD" id="cd06257">
    <property type="entry name" value="DnaJ"/>
    <property type="match status" value="1"/>
</dbReference>
<dbReference type="InterPro" id="IPR036890">
    <property type="entry name" value="HATPase_C_sf"/>
</dbReference>
<gene>
    <name evidence="3" type="ORF">BaRGS_00020522</name>
</gene>
<evidence type="ECO:0000256" key="1">
    <source>
        <dbReference type="SAM" id="MobiDB-lite"/>
    </source>
</evidence>
<evidence type="ECO:0000259" key="2">
    <source>
        <dbReference type="PROSITE" id="PS50910"/>
    </source>
</evidence>
<feature type="region of interest" description="Disordered" evidence="1">
    <location>
        <begin position="4029"/>
        <end position="4049"/>
    </location>
</feature>
<dbReference type="InterPro" id="IPR001623">
    <property type="entry name" value="DnaJ_domain"/>
</dbReference>
<evidence type="ECO:0000313" key="4">
    <source>
        <dbReference type="Proteomes" id="UP001519460"/>
    </source>
</evidence>
<name>A0ABD0KMW2_9CAEN</name>
<comment type="caution">
    <text evidence="3">The sequence shown here is derived from an EMBL/GenBank/DDBJ whole genome shotgun (WGS) entry which is preliminary data.</text>
</comment>
<dbReference type="Pfam" id="PF05168">
    <property type="entry name" value="HEPN"/>
    <property type="match status" value="1"/>
</dbReference>
<dbReference type="InterPro" id="IPR036869">
    <property type="entry name" value="J_dom_sf"/>
</dbReference>
<dbReference type="Gene3D" id="1.20.120.330">
    <property type="entry name" value="Nucleotidyltransferases domain 2"/>
    <property type="match status" value="1"/>
</dbReference>
<reference evidence="3 4" key="1">
    <citation type="journal article" date="2023" name="Sci. Data">
        <title>Genome assembly of the Korean intertidal mud-creeper Batillaria attramentaria.</title>
        <authorList>
            <person name="Patra A.K."/>
            <person name="Ho P.T."/>
            <person name="Jun S."/>
            <person name="Lee S.J."/>
            <person name="Kim Y."/>
            <person name="Won Y.J."/>
        </authorList>
    </citation>
    <scope>NUCLEOTIDE SEQUENCE [LARGE SCALE GENOMIC DNA]</scope>
    <source>
        <strain evidence="3">Wonlab-2016</strain>
    </source>
</reference>
<feature type="compositionally biased region" description="Basic residues" evidence="1">
    <location>
        <begin position="4036"/>
        <end position="4049"/>
    </location>
</feature>
<sequence length="4267" mass="482729">MEKIEVYSGHGKSHTNPTLDFSVSLTDDCLQAVREERKRFIAGITTKNKQCPNKQVSEASFLNVEMRVKEDGENHVTRDQWMVVNFHHGLDDMSPELRTLCKRRSLIYRPYVGVAAKLNSRTEVFQGQLFCFLPLPPEKVSPTGLPVHVNGFFELSQNRRQVKWPSSGQDEEPAMSDDALLWNQLLVSEVLPLAYVTLVSKLVNMDLRFFCPKLSQVDEQSAQRDIIYGICPNRERVTHHWKPLLQTFYQQFAGRDVFFTHVHGGKWIALQDAVLMTSSDDEDDEAMGAVTRVYEACEENLVKLPHHVICGLQDAFKEDWTSRHLPGSADRHFEVVGPEHLSNVMRGDTSWQDLSADDKRLVLYYLCSQDDLSTLDDLQLIPLANGTFSTFSTPAHVCTPVHVCRDSRDLKLLPGLEDRLCFVTQPEGLHDLLIQLAHEGRFCLEPVDEESLPKLLENSMDAKFSHSEGMVLAMNDPWIHLIWQYLQDKSLTEYDHLPLLPCVKGDQLELRPLQGNYICEKLPGFPPASPALSRALRHLGITVITSLPDFLHHDKVVHTRVQPASHMGLVKCLAKVVEGCSSVQAIADGFNHTASTEERQALVHCLHVECAVEGEKRMTPEVKSHDLPPTVSFAPRLLDCSGNSHRRLAERLGARETSVSDIYREMLTTLCTSTRAAGHIQFPQDEIIQFMSFFIQSPAFDDARLKELAKKIRFVPCSQSKDMRRPDELYDPEDDLLQELFLQEDRFPLDSFFRLDSSVLRNLRQLGLLGRANILPAHLIETAKSIDRLCHTTKQTSVNRKAALRKSKALWRYLKQNESQMNQETLEALSEYRCLPCVSAGNDRPQDYPKTAPLCPEPYRELAIARPCEMNCFSALHVVGSVRPVAVGEITLPHTFLAQPCPEDIIAHLQMVISKFSKTETRQFSVILYRIYTQLTSEDMDVHGQLSNMRCILNERAGTFHRPSEFWTREAADDLDLKPHRFLLPSSLSDEDLEDFFLLCGCRQRQDSAMLNDVLHEIQQKYQESSCSKEDYRKDFKLVVKILDTLKKNADVEDGEVLLPVYTTQKNTLILRPARECTVAPDPQTIELLSEEEGLVFVHPDLHKHKDVALALGAIDLRSRTLTGVDNIDLEIEEYGQREALTTRLRNLLQEGYTDGFCVPKELLQNADDAGARVVKLLLDERENPDWRSGLITPELSSLQGPAIWAYNDAMFTDTDFTNICKLGGATKKEDCSKVGRFGLGFNAVYNLTEVPTVYSGTTMAMFDPHETYLEGKRGKKMNFNHLMNKVLLKRMPNQFRPFQGIFGCDVLNSEYKPFQGTLFRFPLRTEAQAERSEICKEAFSKHKQDEFIQSLMSKAGNLMLFLQNVQRLELYRLTKDCKEFSQATRLLVVERKSESDFRIDHSSSILGHFSSQWKKTAQQSATASSQSVVERVRITVAKLRRKKKHDCMFDVAWATGVGETCDIARGQREEGFVPVAAIAVPVDTQGSVLPLADCAEGFYRTGHLFCFLPLAKEASTSCLPVHINAPFALTSDRRGLLTQTEDDHRQLLGARQFYAMLVAEDYKVFPNEDGWASFSSAWFFDPEFKETEVGRVAFGVLQKFWSETKWKASGVLVDVPHSIVQNIRDAGQRDALQQREITEVEFFTEVLFPRLSGEEESALDVHDRNLLVLHALMSDNKQLQDLVKSHPCIPCQPDGVLKLPSQLVHPKGAAAPLFTVDDARFPQKADGADFCRPDVLTELVNMGMVKDKLPNKEVMERAQSVEKIANTNMRTAVQRAVALVKYLSPDNLGQDLQSVTQSLSEVKFLPVLPKPTNWPFPWHGDGEKFVAPCEAFGSSLKELVACQAYILDDVSKATLGLQQHESTLQSLGVTVYKARGGMKLVETVIDQLITVSRSVGSQTEQATRFVDEVTTKIYKFLDTSCGDSRKYGGIESLLQPGSFERLKTEAVVWTKFGFQVAHRVAFSCNPDCPPYLIALDNHLAKNAQHFFKELWVKERFDAKNALGALERIRQDKGSSQLAEEDVDLVVNVASLLSNVLQTDRKGKLDDSQLQNAHLPDSDSWLRPVSELCHALGELDDCDWVLESDSMKILHPKVSAHLARVFGVRSKRECDEDDYTEDFGQHEELTNRINRLLENYTRDEAIFKELLQNADDAGATEVRFVMDLKRTHSVDRLMNDSWKEVLGPSLCVYNDASFTQKDMKGIQDLGQGSKGDEVLKTGKYGVGFNAVYNLTDTPCFWTRVDGEKETICALDPNFFVVKRKKRPGIRMTINDRFHSLYPDMLKPFIVNEQGSTNEPSGTVFRLPLRTHERAYNEEMNRHTEGAKVTRAVRSQIKQDAMDPEDLERLLREFQPKMSECLLFLNNVKKVGVYSIQQDGALHGEYETQLTTDERSATLRKDFNEHVKDEAGKLKTEGQGHSLTKFQPREVAVHTELSDTLGKKEEWLVVSKFGMKETDASFETQAQSRDIHKHRLLPLAGVALCMCGTGDSAPAAQGKRGKRKHAGKTDSTSANQEKTEFQAYCVLPLPVDTGLPVHVNARFALDHETRRNIQTERNTLLAEWNRLLARRLIVPAYIKALHEVKATLFSEEQKSWTPQRQDEQGDNLRGRTEATGPGKKRRNVSPALRSRKKAKIATVGDHGDYSSLERKLSIFNSFFPDVSDNVDAFWRSLVQELYKQLAQNEADVFPVVREDLQRLLFVPAVRSQGFPGFFWDDSKKSLKNILLRLNMNIIESPCRIYIAFLHSKVDGVRCVDEQAVIQFLSSCQQEASEPDSSCNLKDLPKPVEDTSFQTAKNVKEVFEFISGEISNLDGLPLSLRVSGKLYLFGSSTPTIVSYFADLLPGSSERFLPTDLIQFAQRHGGRYTQGILEYLSISRLASLLPHSLDESFGSGQVCKLADAADADFQLPSARWIRRFWEFLKKELSHNTNWETVDWHIQCLSDWSLIPVCSDESVLLFPLKDRNLVVYIHERPHQMHTPTPGSSDVVERERDTLESLKKLPLNRLDLESLPGNSIATEIVASVAHPHALLTALTRVDITEMAFGSRDAETILSYFHRHFSQVGWTEITSIRSLKFFETPDGRLISVPAHGTPLCLPGTVPTTGLTDWVANTGVILLKENWKLTELYRWLNFHTPSALDFYTQHLVPAIRHLPAEAIPVHMEYVKDHVLPNTTLSTASTRSALIETLRQTAFIKGVDGTLCKASTFYSPYLDVFKRMLTSDFFPPPPYDLLKWKGFLEKIGMIYEVSAERFLTFAKQVEDRGKTGITEQVKQQSTELCKYFFQSNGLQWDTYVLENLKTCQFLLPKQVIDLKNGKILETIHHPFPPPTPLLTFADGCSPSDAHLVWTSKALLDESADPKTQPQSFPGHLYHHIGFTGKPPEDVVVTHVKNVCLALRKKGKSRDDSLFFQQHLNLIESIMKNFYKVLKDYKDESLHSLRDIPVIFHTDEKATLLSDQVIITLMEKQKVKGHVVRAPDEFGPFFGLFRTLGVSEEPRAGHYAKALERLYEESEGRPLEPNELELVKRSVDNLFTCLKEEHISENNLSVKSVYLPAESITAVKDTQNTTMSVYLADSRQLILEVTDEQKNRVRSPSQHLAVFLGFKKLELEARDLHREVNGRLPDAYKMKLWQEVVKETLTESCKTLARADTDTLFFEGRMHSPEVLNAVLRLVNHQKLKEDQEFPEDAVKEVEKKLLLLRIRKVTNLETVLSMNGSELPGTQEKTDFFLEQQPQVEQGVYNAIATLYADGDQNLSQDPGKKEFMVELNTAVFLVVGTLDGIMLDCCLQNPSAAATFLNKKGVPPLTTSRETQPTVFPAPGTFVPESMHGILNNNIDEFHVGEHVAYELFDPCLDIGESNDTDREEHRPPVYIFAKVVSVIDQCDPELDLRTKLLRMRYTIEIGEEKTKEVGACELYKFVRPSHSDTSTSTALAPYTGEPASALSAFLETNADDDLAKVLKDIRRQLRDIWSAFTSDKDRLRAVKRLLLKWHPDKNQGREEFCTKVFQRIQHYVDLLKQGRDLPTEDDIDEDTVDSAGFTYHPPSRHHHGHRPRRRRYHNDGGGWYGSFFSAMFDRGRTYATSSSTSSGSTSYDSGTSGSSDFFRTSTSNPQPEEGRRWMRQAKLDLDAAVKTLRGGDAMMYNWACYQAHQTAEKALKAVAFRRDAWACRKTSHSLRDLAGSLSDSEITEPAGQLDDLVQYHTRMRYPDLCTFPKIPAEVYGQNEATKATSRSSLTKTTRAKRGPSVYIEHVPEPKQPRLTYSSSSSGSSSSNTG</sequence>
<keyword evidence="4" id="KW-1185">Reference proteome</keyword>
<dbReference type="Gene3D" id="3.30.565.10">
    <property type="entry name" value="Histidine kinase-like ATPase, C-terminal domain"/>
    <property type="match status" value="1"/>
</dbReference>
<feature type="compositionally biased region" description="Low complexity" evidence="1">
    <location>
        <begin position="4073"/>
        <end position="4101"/>
    </location>
</feature>
<feature type="region of interest" description="Disordered" evidence="1">
    <location>
        <begin position="2488"/>
        <end position="2510"/>
    </location>
</feature>
<dbReference type="Proteomes" id="UP001519460">
    <property type="component" value="Unassembled WGS sequence"/>
</dbReference>
<feature type="compositionally biased region" description="Polar residues" evidence="1">
    <location>
        <begin position="4216"/>
        <end position="4230"/>
    </location>
</feature>
<feature type="region of interest" description="Disordered" evidence="1">
    <location>
        <begin position="2588"/>
        <end position="2624"/>
    </location>
</feature>
<feature type="compositionally biased region" description="Low complexity" evidence="1">
    <location>
        <begin position="4255"/>
        <end position="4267"/>
    </location>
</feature>
<organism evidence="3 4">
    <name type="scientific">Batillaria attramentaria</name>
    <dbReference type="NCBI Taxonomy" id="370345"/>
    <lineage>
        <taxon>Eukaryota</taxon>
        <taxon>Metazoa</taxon>
        <taxon>Spiralia</taxon>
        <taxon>Lophotrochozoa</taxon>
        <taxon>Mollusca</taxon>
        <taxon>Gastropoda</taxon>
        <taxon>Caenogastropoda</taxon>
        <taxon>Sorbeoconcha</taxon>
        <taxon>Cerithioidea</taxon>
        <taxon>Batillariidae</taxon>
        <taxon>Batillaria</taxon>
    </lineage>
</organism>
<dbReference type="SUPFAM" id="SSF55874">
    <property type="entry name" value="ATPase domain of HSP90 chaperone/DNA topoisomerase II/histidine kinase"/>
    <property type="match status" value="2"/>
</dbReference>
<dbReference type="EMBL" id="JACVVK020000153">
    <property type="protein sequence ID" value="KAK7488215.1"/>
    <property type="molecule type" value="Genomic_DNA"/>
</dbReference>
<dbReference type="PANTHER" id="PTHR46919:SF2">
    <property type="entry name" value="SACSIN"/>
    <property type="match status" value="1"/>
</dbReference>
<dbReference type="SUPFAM" id="SSF46565">
    <property type="entry name" value="Chaperone J-domain"/>
    <property type="match status" value="1"/>
</dbReference>
<dbReference type="Pfam" id="PF25794">
    <property type="entry name" value="SACS"/>
    <property type="match status" value="2"/>
</dbReference>
<dbReference type="SMART" id="SM00748">
    <property type="entry name" value="HEPN"/>
    <property type="match status" value="1"/>
</dbReference>
<protein>
    <recommendedName>
        <fullName evidence="2">HEPN domain-containing protein</fullName>
    </recommendedName>
</protein>
<dbReference type="PANTHER" id="PTHR46919">
    <property type="entry name" value="ZINC FINGER, C3HC4 TYPE (RING FINGER) FAMILY PROTEIN"/>
    <property type="match status" value="1"/>
</dbReference>
<dbReference type="InterPro" id="IPR007842">
    <property type="entry name" value="HEPN_dom"/>
</dbReference>
<dbReference type="InterPro" id="IPR058210">
    <property type="entry name" value="SACS/Nov_dom"/>
</dbReference>
<feature type="domain" description="HEPN" evidence="2">
    <location>
        <begin position="4112"/>
        <end position="4228"/>
    </location>
</feature>
<dbReference type="PROSITE" id="PS50910">
    <property type="entry name" value="HEPN"/>
    <property type="match status" value="1"/>
</dbReference>
<dbReference type="Gene3D" id="1.10.287.110">
    <property type="entry name" value="DnaJ domain"/>
    <property type="match status" value="1"/>
</dbReference>
<dbReference type="NCBIfam" id="NF047352">
    <property type="entry name" value="P_loop_sacsin"/>
    <property type="match status" value="2"/>
</dbReference>
<feature type="region of interest" description="Disordered" evidence="1">
    <location>
        <begin position="4073"/>
        <end position="4110"/>
    </location>
</feature>
<dbReference type="SUPFAM" id="SSF81593">
    <property type="entry name" value="Nucleotidyltransferase substrate binding subunit/domain"/>
    <property type="match status" value="1"/>
</dbReference>
<accession>A0ABD0KMW2</accession>
<feature type="region of interest" description="Disordered" evidence="1">
    <location>
        <begin position="4216"/>
        <end position="4267"/>
    </location>
</feature>
<evidence type="ECO:0000313" key="3">
    <source>
        <dbReference type="EMBL" id="KAK7488215.1"/>
    </source>
</evidence>
<feature type="compositionally biased region" description="Basic and acidic residues" evidence="1">
    <location>
        <begin position="2595"/>
        <end position="2607"/>
    </location>
</feature>